<dbReference type="InterPro" id="IPR014721">
    <property type="entry name" value="Ribsml_uS5_D2-typ_fold_subgr"/>
</dbReference>
<dbReference type="InterPro" id="IPR005517">
    <property type="entry name" value="Transl_elong_EFG/EF2_IV"/>
</dbReference>
<keyword evidence="6" id="KW-0496">Mitochondrion</keyword>
<evidence type="ECO:0000256" key="6">
    <source>
        <dbReference type="HAMAP-Rule" id="MF_03061"/>
    </source>
</evidence>
<dbReference type="CDD" id="cd01886">
    <property type="entry name" value="EF-G"/>
    <property type="match status" value="1"/>
</dbReference>
<accession>A0AAV2T4R9</accession>
<evidence type="ECO:0000259" key="7">
    <source>
        <dbReference type="PROSITE" id="PS51722"/>
    </source>
</evidence>
<dbReference type="InterPro" id="IPR009022">
    <property type="entry name" value="EFG_III"/>
</dbReference>
<dbReference type="Pfam" id="PF00679">
    <property type="entry name" value="EFG_C"/>
    <property type="match status" value="1"/>
</dbReference>
<gene>
    <name evidence="8" type="ORF">CDAUBV1_LOCUS3832</name>
</gene>
<dbReference type="FunFam" id="2.40.30.10:FF:000022">
    <property type="entry name" value="Elongation factor G, mitochondrial"/>
    <property type="match status" value="1"/>
</dbReference>
<dbReference type="FunFam" id="3.30.230.10:FF:000003">
    <property type="entry name" value="Elongation factor G"/>
    <property type="match status" value="1"/>
</dbReference>
<keyword evidence="2 6" id="KW-0547">Nucleotide-binding</keyword>
<dbReference type="PROSITE" id="PS00301">
    <property type="entry name" value="G_TR_1"/>
    <property type="match status" value="1"/>
</dbReference>
<dbReference type="NCBIfam" id="TIGR00484">
    <property type="entry name" value="EF-G"/>
    <property type="match status" value="1"/>
</dbReference>
<comment type="pathway">
    <text evidence="6">Protein biosynthesis; polypeptide chain elongation.</text>
</comment>
<dbReference type="GO" id="GO:0005525">
    <property type="term" value="F:GTP binding"/>
    <property type="evidence" value="ECO:0007669"/>
    <property type="project" value="UniProtKB-UniRule"/>
</dbReference>
<comment type="function">
    <text evidence="6">Mitochondrial GTPase that catalyzes the GTP-dependent ribosomal translocation step during translation elongation. During this step, the ribosome changes from the pre-translocational (PRE) to the post-translocational (POST) state as the newly formed A-site-bound peptidyl-tRNA and P-site-bound deacylated tRNA move to the P and E sites, respectively. Catalyzes the coordinated movement of the two tRNA molecules, the mRNA and conformational changes in the ribosome.</text>
</comment>
<dbReference type="CDD" id="cd04091">
    <property type="entry name" value="mtEFG1_II_like"/>
    <property type="match status" value="1"/>
</dbReference>
<dbReference type="Gene3D" id="2.40.30.10">
    <property type="entry name" value="Translation factors"/>
    <property type="match status" value="1"/>
</dbReference>
<comment type="subcellular location">
    <subcellularLocation>
        <location evidence="6">Mitochondrion</location>
    </subcellularLocation>
</comment>
<feature type="binding site" evidence="6">
    <location>
        <begin position="161"/>
        <end position="164"/>
    </location>
    <ligand>
        <name>GTP</name>
        <dbReference type="ChEBI" id="CHEBI:37565"/>
    </ligand>
</feature>
<dbReference type="PROSITE" id="PS51722">
    <property type="entry name" value="G_TR_2"/>
    <property type="match status" value="1"/>
</dbReference>
<dbReference type="Pfam" id="PF00009">
    <property type="entry name" value="GTP_EFTU"/>
    <property type="match status" value="1"/>
</dbReference>
<dbReference type="InterPro" id="IPR031157">
    <property type="entry name" value="G_TR_CS"/>
</dbReference>
<dbReference type="Gene3D" id="3.40.50.300">
    <property type="entry name" value="P-loop containing nucleotide triphosphate hydrolases"/>
    <property type="match status" value="1"/>
</dbReference>
<proteinExistence type="inferred from homology"/>
<dbReference type="CDD" id="cd01434">
    <property type="entry name" value="EFG_mtEFG1_IV"/>
    <property type="match status" value="1"/>
</dbReference>
<dbReference type="GO" id="GO:0003924">
    <property type="term" value="F:GTPase activity"/>
    <property type="evidence" value="ECO:0007669"/>
    <property type="project" value="UniProtKB-UniRule"/>
</dbReference>
<dbReference type="SUPFAM" id="SSF54211">
    <property type="entry name" value="Ribosomal protein S5 domain 2-like"/>
    <property type="match status" value="1"/>
</dbReference>
<dbReference type="PANTHER" id="PTHR43636:SF2">
    <property type="entry name" value="ELONGATION FACTOR G, MITOCHONDRIAL"/>
    <property type="match status" value="1"/>
</dbReference>
<dbReference type="PANTHER" id="PTHR43636">
    <property type="entry name" value="ELONGATION FACTOR G, MITOCHONDRIAL"/>
    <property type="match status" value="1"/>
</dbReference>
<dbReference type="Pfam" id="PF03764">
    <property type="entry name" value="EFG_IV"/>
    <property type="match status" value="1"/>
</dbReference>
<dbReference type="InterPro" id="IPR035647">
    <property type="entry name" value="EFG_III/V"/>
</dbReference>
<dbReference type="NCBIfam" id="TIGR00231">
    <property type="entry name" value="small_GTP"/>
    <property type="match status" value="1"/>
</dbReference>
<dbReference type="Gene3D" id="3.30.70.240">
    <property type="match status" value="1"/>
</dbReference>
<dbReference type="GO" id="GO:0003746">
    <property type="term" value="F:translation elongation factor activity"/>
    <property type="evidence" value="ECO:0007669"/>
    <property type="project" value="UniProtKB-UniRule"/>
</dbReference>
<dbReference type="AlphaFoldDB" id="A0AAV2T4R9"/>
<dbReference type="InterPro" id="IPR009000">
    <property type="entry name" value="Transl_B-barrel_sf"/>
</dbReference>
<dbReference type="GO" id="GO:0005739">
    <property type="term" value="C:mitochondrion"/>
    <property type="evidence" value="ECO:0007669"/>
    <property type="project" value="UniProtKB-SubCell"/>
</dbReference>
<comment type="caution">
    <text evidence="8">The sequence shown here is derived from an EMBL/GenBank/DDBJ whole genome shotgun (WGS) entry which is preliminary data.</text>
</comment>
<evidence type="ECO:0000313" key="8">
    <source>
        <dbReference type="EMBL" id="CAL5131418.1"/>
    </source>
</evidence>
<feature type="binding site" evidence="6">
    <location>
        <begin position="107"/>
        <end position="111"/>
    </location>
    <ligand>
        <name>GTP</name>
        <dbReference type="ChEBI" id="CHEBI:37565"/>
    </ligand>
</feature>
<feature type="binding site" evidence="6">
    <location>
        <begin position="40"/>
        <end position="47"/>
    </location>
    <ligand>
        <name>GTP</name>
        <dbReference type="ChEBI" id="CHEBI:37565"/>
    </ligand>
</feature>
<dbReference type="FunFam" id="3.30.70.240:FF:000001">
    <property type="entry name" value="Elongation factor G"/>
    <property type="match status" value="1"/>
</dbReference>
<comment type="similarity">
    <text evidence="6">Belongs to the GTP-binding elongation factor family. EF-G/EF-2 subfamily.</text>
</comment>
<dbReference type="SMART" id="SM00889">
    <property type="entry name" value="EFG_IV"/>
    <property type="match status" value="1"/>
</dbReference>
<feature type="domain" description="Tr-type G" evidence="7">
    <location>
        <begin position="31"/>
        <end position="308"/>
    </location>
</feature>
<dbReference type="FunFam" id="3.30.70.870:FF:000001">
    <property type="entry name" value="Elongation factor G"/>
    <property type="match status" value="1"/>
</dbReference>
<comment type="similarity">
    <text evidence="1">Belongs to the TRAFAC class translation factor GTPase superfamily. Classic translation factor GTPase family. EF-G/EF-2 subfamily.</text>
</comment>
<dbReference type="FunFam" id="3.40.50.300:FF:000029">
    <property type="entry name" value="Elongation factor G"/>
    <property type="match status" value="1"/>
</dbReference>
<dbReference type="InterPro" id="IPR020568">
    <property type="entry name" value="Ribosomal_Su5_D2-typ_SF"/>
</dbReference>
<evidence type="ECO:0000313" key="9">
    <source>
        <dbReference type="Proteomes" id="UP001497525"/>
    </source>
</evidence>
<sequence>MNFLRTVRSHFFYFRPNRFFSTHLKTVADLSKLRNVGISAHIDSGKTTISERILFYTNRIAEMHEVRGKDGVGAVMDFMDLERQRGITIQSASTYTEWKDCVINLIDTPGHVDFTIEVERALRVLDGAVLVLCAVGGVQSQTLTVTRQMNRYNVPRIAFINKLDRVGANHVRVLEQIRSKLHFNAAFVNIPVGEDRKDSGIVDLIEQKVIYFDEPMGLKIREDAIPPSMVAEAKDRRAELIECLANADEAIGEAFLNESPIEVKDLKSALRRAVIARRFVPVLVGSALRNRGVQPLLDAVVDYLPDPSQVPYHALDESSGKSVKVPLIADRSGDHPFLGLAFKLEASRYGQLTYVRVYQGKLRRGETIKNVRTGRRLRVPRLGRLNVTDFDDLEEISAGDIGALFGVDCSSGDTLVDLNMKQPLVMESMFIPDPVVSMSIKPTEKANAESLSKGLARFTREDPTFRLTQDVESGESLVSGMGELQLEIYAQRLAREYNAPCVLGKPRVAFRETLAEPFEFDYLHKKQSGGAGQYGRVIGILEPLPAAENTQLLFSDETVGTHIPKNFVPAVEVGFRKTCSEGMLAGQKISGVRFRLQDGDHHIVDSSDWAFQLAAEGAMKQAMREGHWLLLEPIMLVESSAPAEFQGQLLASVSRRNGVIISTEIYEGYSTVVAEVPLNDMFGYATELRSLTEGKGEYSMEYLKYCPARSGTAEAVIQEHEAALEAKMANNAKADTQVKKKKRS</sequence>
<evidence type="ECO:0000256" key="5">
    <source>
        <dbReference type="ARBA" id="ARBA00023134"/>
    </source>
</evidence>
<dbReference type="SMART" id="SM00838">
    <property type="entry name" value="EFG_C"/>
    <property type="match status" value="1"/>
</dbReference>
<dbReference type="Pfam" id="PF03144">
    <property type="entry name" value="GTP_EFTU_D2"/>
    <property type="match status" value="1"/>
</dbReference>
<dbReference type="PRINTS" id="PR00315">
    <property type="entry name" value="ELONGATNFCT"/>
</dbReference>
<dbReference type="HAMAP" id="MF_00054_B">
    <property type="entry name" value="EF_G_EF_2_B"/>
    <property type="match status" value="1"/>
</dbReference>
<keyword evidence="4 6" id="KW-0648">Protein biosynthesis</keyword>
<dbReference type="InterPro" id="IPR004540">
    <property type="entry name" value="Transl_elong_EFG/EF2"/>
</dbReference>
<dbReference type="EMBL" id="CAXLJL010000090">
    <property type="protein sequence ID" value="CAL5131418.1"/>
    <property type="molecule type" value="Genomic_DNA"/>
</dbReference>
<dbReference type="InterPro" id="IPR000795">
    <property type="entry name" value="T_Tr_GTP-bd_dom"/>
</dbReference>
<evidence type="ECO:0000256" key="2">
    <source>
        <dbReference type="ARBA" id="ARBA00022741"/>
    </source>
</evidence>
<evidence type="ECO:0000256" key="1">
    <source>
        <dbReference type="ARBA" id="ARBA00005870"/>
    </source>
</evidence>
<dbReference type="Gene3D" id="3.30.70.870">
    <property type="entry name" value="Elongation Factor G (Translational Gtpase), domain 3"/>
    <property type="match status" value="1"/>
</dbReference>
<evidence type="ECO:0000256" key="4">
    <source>
        <dbReference type="ARBA" id="ARBA00022917"/>
    </source>
</evidence>
<dbReference type="Proteomes" id="UP001497525">
    <property type="component" value="Unassembled WGS sequence"/>
</dbReference>
<dbReference type="InterPro" id="IPR027417">
    <property type="entry name" value="P-loop_NTPase"/>
</dbReference>
<dbReference type="InterPro" id="IPR004161">
    <property type="entry name" value="EFTu-like_2"/>
</dbReference>
<keyword evidence="3 6" id="KW-0251">Elongation factor</keyword>
<dbReference type="NCBIfam" id="NF009381">
    <property type="entry name" value="PRK12740.1-5"/>
    <property type="match status" value="1"/>
</dbReference>
<organism evidence="8 9">
    <name type="scientific">Calicophoron daubneyi</name>
    <name type="common">Rumen fluke</name>
    <name type="synonym">Paramphistomum daubneyi</name>
    <dbReference type="NCBI Taxonomy" id="300641"/>
    <lineage>
        <taxon>Eukaryota</taxon>
        <taxon>Metazoa</taxon>
        <taxon>Spiralia</taxon>
        <taxon>Lophotrochozoa</taxon>
        <taxon>Platyhelminthes</taxon>
        <taxon>Trematoda</taxon>
        <taxon>Digenea</taxon>
        <taxon>Plagiorchiida</taxon>
        <taxon>Pronocephalata</taxon>
        <taxon>Paramphistomoidea</taxon>
        <taxon>Paramphistomidae</taxon>
        <taxon>Calicophoron</taxon>
    </lineage>
</organism>
<protein>
    <recommendedName>
        <fullName evidence="6">Elongation factor G, mitochondrial</fullName>
        <shortName evidence="6">EF-Gmt</shortName>
    </recommendedName>
    <alternativeName>
        <fullName evidence="6">Elongation factor G 1, mitochondrial</fullName>
        <shortName evidence="6">mEF-G 1</shortName>
    </alternativeName>
    <alternativeName>
        <fullName evidence="6">Elongation factor G1</fullName>
    </alternativeName>
</protein>
<dbReference type="SUPFAM" id="SSF50447">
    <property type="entry name" value="Translation proteins"/>
    <property type="match status" value="1"/>
</dbReference>
<dbReference type="InterPro" id="IPR005225">
    <property type="entry name" value="Small_GTP-bd"/>
</dbReference>
<dbReference type="GO" id="GO:0070125">
    <property type="term" value="P:mitochondrial translational elongation"/>
    <property type="evidence" value="ECO:0007669"/>
    <property type="project" value="UniProtKB-UniRule"/>
</dbReference>
<dbReference type="InterPro" id="IPR041095">
    <property type="entry name" value="EFG_II"/>
</dbReference>
<keyword evidence="5 6" id="KW-0342">GTP-binding</keyword>
<name>A0AAV2T4R9_CALDB</name>
<dbReference type="CDD" id="cd16262">
    <property type="entry name" value="EFG_III"/>
    <property type="match status" value="1"/>
</dbReference>
<dbReference type="SUPFAM" id="SSF54980">
    <property type="entry name" value="EF-G C-terminal domain-like"/>
    <property type="match status" value="2"/>
</dbReference>
<reference evidence="8" key="1">
    <citation type="submission" date="2024-06" db="EMBL/GenBank/DDBJ databases">
        <authorList>
            <person name="Liu X."/>
            <person name="Lenzi L."/>
            <person name="Haldenby T S."/>
            <person name="Uol C."/>
        </authorList>
    </citation>
    <scope>NUCLEOTIDE SEQUENCE</scope>
</reference>
<dbReference type="SUPFAM" id="SSF52540">
    <property type="entry name" value="P-loop containing nucleoside triphosphate hydrolases"/>
    <property type="match status" value="1"/>
</dbReference>
<dbReference type="InterPro" id="IPR000640">
    <property type="entry name" value="EFG_V-like"/>
</dbReference>
<dbReference type="Gene3D" id="3.30.230.10">
    <property type="match status" value="1"/>
</dbReference>
<dbReference type="InterPro" id="IPR047872">
    <property type="entry name" value="EFG_IV"/>
</dbReference>
<evidence type="ECO:0000256" key="3">
    <source>
        <dbReference type="ARBA" id="ARBA00022768"/>
    </source>
</evidence>
<dbReference type="Pfam" id="PF14492">
    <property type="entry name" value="EFG_III"/>
    <property type="match status" value="1"/>
</dbReference>